<dbReference type="Proteomes" id="UP000827872">
    <property type="component" value="Linkage Group LG12"/>
</dbReference>
<protein>
    <submittedName>
        <fullName evidence="1">Uncharacterized protein</fullName>
    </submittedName>
</protein>
<proteinExistence type="predicted"/>
<gene>
    <name evidence="1" type="ORF">K3G42_009709</name>
</gene>
<accession>A0ACB8EYT7</accession>
<dbReference type="EMBL" id="CM037625">
    <property type="protein sequence ID" value="KAH7997870.1"/>
    <property type="molecule type" value="Genomic_DNA"/>
</dbReference>
<evidence type="ECO:0000313" key="2">
    <source>
        <dbReference type="Proteomes" id="UP000827872"/>
    </source>
</evidence>
<evidence type="ECO:0000313" key="1">
    <source>
        <dbReference type="EMBL" id="KAH7997870.1"/>
    </source>
</evidence>
<comment type="caution">
    <text evidence="1">The sequence shown here is derived from an EMBL/GenBank/DDBJ whole genome shotgun (WGS) entry which is preliminary data.</text>
</comment>
<name>A0ACB8EYT7_9SAUR</name>
<sequence length="338" mass="36929">MNLGSASQFIVDFPAPVNHTQAHELGPVDSKGNERSQDTIGPGPSKTDGANPCMVRRGLWLLAIFGLLVGITVGVWFLVKQLLRPPPLPETPPCQDTEALLTRLTHHKGVNLTDVEVDSAQAFVQLVPNWKGNVEERIQIRHRCPSGRIVALKCLECGTLSKEHGGSPMGYWPWQVSLHLSSKHTCAGSVLSHQWIVTAAHCMRKQANGGVTVTRTEVQEEVAPAVEKILVHPHYGAQSRDYDIAMLKLKEPLTFSEMTQAICLPRYHQTTPSGSKCWIPRWDFEGQESAEAAEVPKGVPATLIGMQQCNGSCGHAGELTARMLCADYLDSSSDACQE</sequence>
<organism evidence="1 2">
    <name type="scientific">Sphaerodactylus townsendi</name>
    <dbReference type="NCBI Taxonomy" id="933632"/>
    <lineage>
        <taxon>Eukaryota</taxon>
        <taxon>Metazoa</taxon>
        <taxon>Chordata</taxon>
        <taxon>Craniata</taxon>
        <taxon>Vertebrata</taxon>
        <taxon>Euteleostomi</taxon>
        <taxon>Lepidosauria</taxon>
        <taxon>Squamata</taxon>
        <taxon>Bifurcata</taxon>
        <taxon>Gekkota</taxon>
        <taxon>Sphaerodactylidae</taxon>
        <taxon>Sphaerodactylus</taxon>
    </lineage>
</organism>
<reference evidence="1" key="1">
    <citation type="submission" date="2021-08" db="EMBL/GenBank/DDBJ databases">
        <title>The first chromosome-level gecko genome reveals the dynamic sex chromosomes of Neotropical dwarf geckos (Sphaerodactylidae: Sphaerodactylus).</title>
        <authorList>
            <person name="Pinto B.J."/>
            <person name="Keating S.E."/>
            <person name="Gamble T."/>
        </authorList>
    </citation>
    <scope>NUCLEOTIDE SEQUENCE</scope>
    <source>
        <strain evidence="1">TG3544</strain>
    </source>
</reference>
<keyword evidence="2" id="KW-1185">Reference proteome</keyword>